<dbReference type="InterPro" id="IPR012338">
    <property type="entry name" value="Beta-lactam/transpept-like"/>
</dbReference>
<reference evidence="8 9" key="1">
    <citation type="submission" date="2020-07" db="EMBL/GenBank/DDBJ databases">
        <title>Complete genome sequence for Sandaracinobacter sp. M6.</title>
        <authorList>
            <person name="Tang Y."/>
            <person name="Liu Q."/>
            <person name="Guo Z."/>
            <person name="Lei P."/>
            <person name="Huang B."/>
        </authorList>
    </citation>
    <scope>NUCLEOTIDE SEQUENCE [LARGE SCALE GENOMIC DNA]</scope>
    <source>
        <strain evidence="8 9">M6</strain>
    </source>
</reference>
<keyword evidence="3 5" id="KW-0472">Membrane</keyword>
<dbReference type="InterPro" id="IPR001460">
    <property type="entry name" value="PCN-bd_Tpept"/>
</dbReference>
<keyword evidence="5" id="KW-0812">Transmembrane</keyword>
<evidence type="ECO:0000256" key="2">
    <source>
        <dbReference type="ARBA" id="ARBA00022645"/>
    </source>
</evidence>
<dbReference type="SUPFAM" id="SSF56601">
    <property type="entry name" value="beta-lactamase/transpeptidase-like"/>
    <property type="match status" value="1"/>
</dbReference>
<feature type="domain" description="Penicillin-binding protein dimerisation" evidence="7">
    <location>
        <begin position="48"/>
        <end position="160"/>
    </location>
</feature>
<dbReference type="GO" id="GO:0005886">
    <property type="term" value="C:plasma membrane"/>
    <property type="evidence" value="ECO:0007669"/>
    <property type="project" value="TreeGrafter"/>
</dbReference>
<dbReference type="GO" id="GO:0008658">
    <property type="term" value="F:penicillin binding"/>
    <property type="evidence" value="ECO:0007669"/>
    <property type="project" value="InterPro"/>
</dbReference>
<evidence type="ECO:0000256" key="3">
    <source>
        <dbReference type="ARBA" id="ARBA00023136"/>
    </source>
</evidence>
<dbReference type="AlphaFoldDB" id="A0A7G5IMU8"/>
<keyword evidence="2" id="KW-0378">Hydrolase</keyword>
<dbReference type="Gene3D" id="3.90.1310.10">
    <property type="entry name" value="Penicillin-binding protein 2a (Domain 2)"/>
    <property type="match status" value="1"/>
</dbReference>
<dbReference type="InterPro" id="IPR005311">
    <property type="entry name" value="PBP_dimer"/>
</dbReference>
<proteinExistence type="predicted"/>
<dbReference type="InterPro" id="IPR036138">
    <property type="entry name" value="PBP_dimer_sf"/>
</dbReference>
<evidence type="ECO:0000256" key="1">
    <source>
        <dbReference type="ARBA" id="ARBA00004370"/>
    </source>
</evidence>
<keyword evidence="9" id="KW-1185">Reference proteome</keyword>
<feature type="transmembrane region" description="Helical" evidence="5">
    <location>
        <begin position="12"/>
        <end position="35"/>
    </location>
</feature>
<dbReference type="Pfam" id="PF00905">
    <property type="entry name" value="Transpeptidase"/>
    <property type="match status" value="1"/>
</dbReference>
<evidence type="ECO:0000259" key="6">
    <source>
        <dbReference type="Pfam" id="PF00905"/>
    </source>
</evidence>
<protein>
    <submittedName>
        <fullName evidence="8">Penicillin-binding protein 2</fullName>
    </submittedName>
</protein>
<evidence type="ECO:0000313" key="9">
    <source>
        <dbReference type="Proteomes" id="UP000515292"/>
    </source>
</evidence>
<dbReference type="GO" id="GO:0004180">
    <property type="term" value="F:carboxypeptidase activity"/>
    <property type="evidence" value="ECO:0007669"/>
    <property type="project" value="UniProtKB-KW"/>
</dbReference>
<organism evidence="8 9">
    <name type="scientific">Sandaracinobacteroides saxicola</name>
    <dbReference type="NCBI Taxonomy" id="2759707"/>
    <lineage>
        <taxon>Bacteria</taxon>
        <taxon>Pseudomonadati</taxon>
        <taxon>Pseudomonadota</taxon>
        <taxon>Alphaproteobacteria</taxon>
        <taxon>Sphingomonadales</taxon>
        <taxon>Sphingosinicellaceae</taxon>
        <taxon>Sandaracinobacteroides</taxon>
    </lineage>
</organism>
<dbReference type="EMBL" id="CP059851">
    <property type="protein sequence ID" value="QMW24690.1"/>
    <property type="molecule type" value="Genomic_DNA"/>
</dbReference>
<sequence>MALAVARQRMVIGLLIVFGLIAILILRLLELGLLYDGPDRRNAIASTVPARADITDRHGTPLARNFQAFAIAARPYDIVSDKRVLASRIAALLPSRSEAQIFAALTHPGKFKYIARRVLPADAEKIRRLGDPGITLEREGERLYPNLTMAAQVLGVMSEDGKGAGIERAFNARLSDPKLLGTPLALALDARVQQSLESELAFAMAKHSAEGAAGVVMDVHTGEVLAMASLPSWNPNAPGGAMGMPAYMNRATLAVFELGSTFKGFTIAMGLDVGTIPSLAKTYDARAPLHTGRFVIKDDHPQNRIMSVPDVFVYSSNIGTAKMALEYGEPVQREYLRRMGFLDKVSGELLEKGRTLYPPVSNWGQSAVMTVGFGHGIAVTPLHLAVAYSTLVNGGIYRPATFLKVDPARANPGRRVFKQSTSDTMRILLRAAVTEGTGGQADAPGYRVGGKTGTAEMPRPRELGGGYYHDKNITTFAGAFPMDAPRYAVIVSLMDGKGTKDTYGFRTAGWLAAPIFKRTVLRIAPVLGVAPDAAREVDMSSVKSLIVPKHKG</sequence>
<accession>A0A7G5IMU8</accession>
<dbReference type="InterPro" id="IPR050515">
    <property type="entry name" value="Beta-lactam/transpept"/>
</dbReference>
<feature type="domain" description="Penicillin-binding protein transpeptidase" evidence="6">
    <location>
        <begin position="214"/>
        <end position="516"/>
    </location>
</feature>
<dbReference type="Gene3D" id="3.30.450.330">
    <property type="match status" value="1"/>
</dbReference>
<dbReference type="KEGG" id="sand:H3309_13660"/>
<evidence type="ECO:0000259" key="7">
    <source>
        <dbReference type="Pfam" id="PF03717"/>
    </source>
</evidence>
<dbReference type="SUPFAM" id="SSF56519">
    <property type="entry name" value="Penicillin binding protein dimerisation domain"/>
    <property type="match status" value="1"/>
</dbReference>
<comment type="subcellular location">
    <subcellularLocation>
        <location evidence="1">Membrane</location>
    </subcellularLocation>
</comment>
<dbReference type="Pfam" id="PF03717">
    <property type="entry name" value="PBP_dimer"/>
    <property type="match status" value="1"/>
</dbReference>
<evidence type="ECO:0000313" key="8">
    <source>
        <dbReference type="EMBL" id="QMW24690.1"/>
    </source>
</evidence>
<dbReference type="PANTHER" id="PTHR30627">
    <property type="entry name" value="PEPTIDOGLYCAN D,D-TRANSPEPTIDASE"/>
    <property type="match status" value="1"/>
</dbReference>
<feature type="region of interest" description="Disordered" evidence="4">
    <location>
        <begin position="440"/>
        <end position="459"/>
    </location>
</feature>
<dbReference type="Proteomes" id="UP000515292">
    <property type="component" value="Chromosome"/>
</dbReference>
<gene>
    <name evidence="8" type="ORF">H3309_13660</name>
</gene>
<evidence type="ECO:0000256" key="4">
    <source>
        <dbReference type="SAM" id="MobiDB-lite"/>
    </source>
</evidence>
<dbReference type="Gene3D" id="3.40.710.10">
    <property type="entry name" value="DD-peptidase/beta-lactamase superfamily"/>
    <property type="match status" value="1"/>
</dbReference>
<keyword evidence="2" id="KW-0121">Carboxypeptidase</keyword>
<dbReference type="GO" id="GO:0071555">
    <property type="term" value="P:cell wall organization"/>
    <property type="evidence" value="ECO:0007669"/>
    <property type="project" value="TreeGrafter"/>
</dbReference>
<evidence type="ECO:0000256" key="5">
    <source>
        <dbReference type="SAM" id="Phobius"/>
    </source>
</evidence>
<keyword evidence="5" id="KW-1133">Transmembrane helix</keyword>
<name>A0A7G5IMU8_9SPHN</name>
<keyword evidence="2" id="KW-0645">Protease</keyword>
<dbReference type="PANTHER" id="PTHR30627:SF1">
    <property type="entry name" value="PEPTIDOGLYCAN D,D-TRANSPEPTIDASE FTSI"/>
    <property type="match status" value="1"/>
</dbReference>